<dbReference type="Proteomes" id="UP000000607">
    <property type="component" value="Chromosome"/>
</dbReference>
<dbReference type="KEGG" id="msu:MS2091"/>
<dbReference type="Gene3D" id="1.10.10.10">
    <property type="entry name" value="Winged helix-like DNA-binding domain superfamily/Winged helix DNA-binding domain"/>
    <property type="match status" value="1"/>
</dbReference>
<dbReference type="InterPro" id="IPR036390">
    <property type="entry name" value="WH_DNA-bd_sf"/>
</dbReference>
<evidence type="ECO:0000313" key="6">
    <source>
        <dbReference type="EMBL" id="AAU38753.1"/>
    </source>
</evidence>
<evidence type="ECO:0000313" key="7">
    <source>
        <dbReference type="Proteomes" id="UP000000607"/>
    </source>
</evidence>
<dbReference type="PANTHER" id="PTHR33164:SF43">
    <property type="entry name" value="HTH-TYPE TRANSCRIPTIONAL REPRESSOR YETL"/>
    <property type="match status" value="1"/>
</dbReference>
<dbReference type="eggNOG" id="COG1846">
    <property type="taxonomic scope" value="Bacteria"/>
</dbReference>
<sequence length="145" mass="16267">MQNHITSIDLLAETMMQSLQIYMKYARKMGLAENEYVVLYSVYHHQGCSQKDIVADWELPKQTVSFVCKQLVERGWLAFAPDPNDKRGKLMNLTADGLAVIAPIIEAQTAGERQSAVDFGEEKLAALVQDLIRLNKVLSKNLGVE</sequence>
<dbReference type="RefSeq" id="WP_011201246.1">
    <property type="nucleotide sequence ID" value="NC_006300.1"/>
</dbReference>
<gene>
    <name evidence="6" type="primary">marR</name>
    <name evidence="5" type="ordered locus">MS2091</name>
    <name evidence="6" type="ordered locus">MS2146</name>
</gene>
<evidence type="ECO:0000259" key="4">
    <source>
        <dbReference type="PROSITE" id="PS50995"/>
    </source>
</evidence>
<keyword evidence="3" id="KW-0804">Transcription</keyword>
<dbReference type="InterPro" id="IPR023187">
    <property type="entry name" value="Tscrpt_reg_MarR-type_CS"/>
</dbReference>
<reference evidence="6 7" key="1">
    <citation type="journal article" date="2004" name="Nat. Biotechnol.">
        <title>The genome sequence of the capnophilic rumen bacterium Mannheimia succiniciproducens.</title>
        <authorList>
            <person name="Hong S.H."/>
            <person name="Kim J.S."/>
            <person name="Lee S.Y."/>
            <person name="In Y.H."/>
            <person name="Choi S.S."/>
            <person name="Rih J.-K."/>
            <person name="Kim C.H."/>
            <person name="Jeong H."/>
            <person name="Hur C.G."/>
            <person name="Kim J.J."/>
        </authorList>
    </citation>
    <scope>NUCLEOTIDE SEQUENCE [LARGE SCALE GENOMIC DNA]</scope>
    <source>
        <strain evidence="7">KCTC 0769BP / MBEL55E</strain>
        <strain evidence="6">MBEL55E</strain>
    </source>
</reference>
<dbReference type="STRING" id="221988.MS2091"/>
<dbReference type="SUPFAM" id="SSF46785">
    <property type="entry name" value="Winged helix' DNA-binding domain"/>
    <property type="match status" value="1"/>
</dbReference>
<evidence type="ECO:0000256" key="1">
    <source>
        <dbReference type="ARBA" id="ARBA00023015"/>
    </source>
</evidence>
<dbReference type="EMBL" id="AE016827">
    <property type="protein sequence ID" value="AAU38698.1"/>
    <property type="molecule type" value="Genomic_DNA"/>
</dbReference>
<dbReference type="GO" id="GO:0003700">
    <property type="term" value="F:DNA-binding transcription factor activity"/>
    <property type="evidence" value="ECO:0007669"/>
    <property type="project" value="InterPro"/>
</dbReference>
<feature type="domain" description="HTH marR-type" evidence="4">
    <location>
        <begin position="1"/>
        <end position="136"/>
    </location>
</feature>
<dbReference type="PANTHER" id="PTHR33164">
    <property type="entry name" value="TRANSCRIPTIONAL REGULATOR, MARR FAMILY"/>
    <property type="match status" value="1"/>
</dbReference>
<evidence type="ECO:0000256" key="2">
    <source>
        <dbReference type="ARBA" id="ARBA00023125"/>
    </source>
</evidence>
<dbReference type="InterPro" id="IPR000835">
    <property type="entry name" value="HTH_MarR-typ"/>
</dbReference>
<name>Q65QK7_MANSM</name>
<organism evidence="6 7">
    <name type="scientific">Mannheimia succiniciproducens (strain KCTC 0769BP / MBEL55E)</name>
    <dbReference type="NCBI Taxonomy" id="221988"/>
    <lineage>
        <taxon>Bacteria</taxon>
        <taxon>Pseudomonadati</taxon>
        <taxon>Pseudomonadota</taxon>
        <taxon>Gammaproteobacteria</taxon>
        <taxon>Pasteurellales</taxon>
        <taxon>Pasteurellaceae</taxon>
        <taxon>Basfia</taxon>
    </lineage>
</organism>
<dbReference type="InterPro" id="IPR039422">
    <property type="entry name" value="MarR/SlyA-like"/>
</dbReference>
<keyword evidence="1" id="KW-0805">Transcription regulation</keyword>
<dbReference type="GO" id="GO:0006950">
    <property type="term" value="P:response to stress"/>
    <property type="evidence" value="ECO:0007669"/>
    <property type="project" value="TreeGrafter"/>
</dbReference>
<proteinExistence type="predicted"/>
<accession>Q65QK7</accession>
<dbReference type="OrthoDB" id="3232829at2"/>
<keyword evidence="7" id="KW-1185">Reference proteome</keyword>
<keyword evidence="2" id="KW-0238">DNA-binding</keyword>
<dbReference type="KEGG" id="msu:MS2146"/>
<dbReference type="PROSITE" id="PS50995">
    <property type="entry name" value="HTH_MARR_2"/>
    <property type="match status" value="1"/>
</dbReference>
<dbReference type="EMBL" id="AE016827">
    <property type="protein sequence ID" value="AAU38753.1"/>
    <property type="molecule type" value="Genomic_DNA"/>
</dbReference>
<dbReference type="HOGENOM" id="CLU_083287_30_3_6"/>
<dbReference type="GO" id="GO:0003677">
    <property type="term" value="F:DNA binding"/>
    <property type="evidence" value="ECO:0007669"/>
    <property type="project" value="UniProtKB-KW"/>
</dbReference>
<dbReference type="AlphaFoldDB" id="Q65QK7"/>
<dbReference type="SMART" id="SM00347">
    <property type="entry name" value="HTH_MARR"/>
    <property type="match status" value="1"/>
</dbReference>
<dbReference type="Pfam" id="PF12802">
    <property type="entry name" value="MarR_2"/>
    <property type="match status" value="1"/>
</dbReference>
<dbReference type="PROSITE" id="PS01117">
    <property type="entry name" value="HTH_MARR_1"/>
    <property type="match status" value="1"/>
</dbReference>
<protein>
    <submittedName>
        <fullName evidence="6">MarR protein</fullName>
    </submittedName>
</protein>
<evidence type="ECO:0000256" key="3">
    <source>
        <dbReference type="ARBA" id="ARBA00023163"/>
    </source>
</evidence>
<evidence type="ECO:0000313" key="5">
    <source>
        <dbReference type="EMBL" id="AAU38698.1"/>
    </source>
</evidence>
<dbReference type="InterPro" id="IPR036388">
    <property type="entry name" value="WH-like_DNA-bd_sf"/>
</dbReference>